<feature type="transmembrane region" description="Helical" evidence="1">
    <location>
        <begin position="12"/>
        <end position="30"/>
    </location>
</feature>
<keyword evidence="1" id="KW-0472">Membrane</keyword>
<proteinExistence type="predicted"/>
<keyword evidence="1" id="KW-0812">Transmembrane</keyword>
<evidence type="ECO:0000256" key="1">
    <source>
        <dbReference type="SAM" id="Phobius"/>
    </source>
</evidence>
<feature type="transmembrane region" description="Helical" evidence="1">
    <location>
        <begin position="35"/>
        <end position="52"/>
    </location>
</feature>
<accession>A0A1F6G2P7</accession>
<protein>
    <submittedName>
        <fullName evidence="2">Uncharacterized protein</fullName>
    </submittedName>
</protein>
<keyword evidence="1" id="KW-1133">Transmembrane helix</keyword>
<dbReference type="Proteomes" id="UP000177320">
    <property type="component" value="Unassembled WGS sequence"/>
</dbReference>
<gene>
    <name evidence="2" type="ORF">A3H03_01430</name>
</gene>
<sequence>MERVEEFFTVEALSIICGILQIVGLILIICRVAPVIIGVCGFAGVVKIFLPLPQNRNVLGYSAALAGLGIIILHAI</sequence>
<evidence type="ECO:0000313" key="3">
    <source>
        <dbReference type="Proteomes" id="UP000177320"/>
    </source>
</evidence>
<name>A0A1F6G2P7_9BACT</name>
<dbReference type="AlphaFoldDB" id="A0A1F6G2P7"/>
<feature type="transmembrane region" description="Helical" evidence="1">
    <location>
        <begin position="58"/>
        <end position="75"/>
    </location>
</feature>
<evidence type="ECO:0000313" key="2">
    <source>
        <dbReference type="EMBL" id="OGG92388.1"/>
    </source>
</evidence>
<comment type="caution">
    <text evidence="2">The sequence shown here is derived from an EMBL/GenBank/DDBJ whole genome shotgun (WGS) entry which is preliminary data.</text>
</comment>
<reference evidence="2 3" key="1">
    <citation type="journal article" date="2016" name="Nat. Commun.">
        <title>Thousands of microbial genomes shed light on interconnected biogeochemical processes in an aquifer system.</title>
        <authorList>
            <person name="Anantharaman K."/>
            <person name="Brown C.T."/>
            <person name="Hug L.A."/>
            <person name="Sharon I."/>
            <person name="Castelle C.J."/>
            <person name="Probst A.J."/>
            <person name="Thomas B.C."/>
            <person name="Singh A."/>
            <person name="Wilkins M.J."/>
            <person name="Karaoz U."/>
            <person name="Brodie E.L."/>
            <person name="Williams K.H."/>
            <person name="Hubbard S.S."/>
            <person name="Banfield J.F."/>
        </authorList>
    </citation>
    <scope>NUCLEOTIDE SEQUENCE [LARGE SCALE GENOMIC DNA]</scope>
</reference>
<dbReference type="EMBL" id="MFNA01000013">
    <property type="protein sequence ID" value="OGG92388.1"/>
    <property type="molecule type" value="Genomic_DNA"/>
</dbReference>
<organism evidence="2 3">
    <name type="scientific">Candidatus Kuenenbacteria bacterium RIFCSPLOWO2_12_FULL_42_13</name>
    <dbReference type="NCBI Taxonomy" id="1798565"/>
    <lineage>
        <taxon>Bacteria</taxon>
        <taxon>Candidatus Kueneniibacteriota</taxon>
    </lineage>
</organism>